<feature type="transmembrane region" description="Helical" evidence="1">
    <location>
        <begin position="103"/>
        <end position="134"/>
    </location>
</feature>
<reference evidence="2 3" key="1">
    <citation type="submission" date="2016-11" db="EMBL/GenBank/DDBJ databases">
        <authorList>
            <person name="Jaros S."/>
            <person name="Januszkiewicz K."/>
            <person name="Wedrychowicz H."/>
        </authorList>
    </citation>
    <scope>NUCLEOTIDE SEQUENCE [LARGE SCALE GENOMIC DNA]</scope>
    <source>
        <strain evidence="2 3">DSM 21758</strain>
    </source>
</reference>
<evidence type="ECO:0000256" key="1">
    <source>
        <dbReference type="SAM" id="Phobius"/>
    </source>
</evidence>
<evidence type="ECO:0000313" key="3">
    <source>
        <dbReference type="Proteomes" id="UP000184310"/>
    </source>
</evidence>
<evidence type="ECO:0000313" key="2">
    <source>
        <dbReference type="EMBL" id="SHJ40587.1"/>
    </source>
</evidence>
<dbReference type="OrthoDB" id="2677990at2"/>
<keyword evidence="1" id="KW-1133">Transmembrane helix</keyword>
<organism evidence="2 3">
    <name type="scientific">Clostridium cavendishii DSM 21758</name>
    <dbReference type="NCBI Taxonomy" id="1121302"/>
    <lineage>
        <taxon>Bacteria</taxon>
        <taxon>Bacillati</taxon>
        <taxon>Bacillota</taxon>
        <taxon>Clostridia</taxon>
        <taxon>Eubacteriales</taxon>
        <taxon>Clostridiaceae</taxon>
        <taxon>Clostridium</taxon>
    </lineage>
</organism>
<feature type="transmembrane region" description="Helical" evidence="1">
    <location>
        <begin position="12"/>
        <end position="33"/>
    </location>
</feature>
<dbReference type="EMBL" id="FQZB01000008">
    <property type="protein sequence ID" value="SHJ40587.1"/>
    <property type="molecule type" value="Genomic_DNA"/>
</dbReference>
<accession>A0A1M6J1R7</accession>
<dbReference type="Pfam" id="PF12730">
    <property type="entry name" value="ABC2_membrane_4"/>
    <property type="match status" value="1"/>
</dbReference>
<feature type="transmembrane region" description="Helical" evidence="1">
    <location>
        <begin position="244"/>
        <end position="267"/>
    </location>
</feature>
<name>A0A1M6J1R7_9CLOT</name>
<dbReference type="AlphaFoldDB" id="A0A1M6J1R7"/>
<dbReference type="PANTHER" id="PTHR37305">
    <property type="entry name" value="INTEGRAL MEMBRANE PROTEIN-RELATED"/>
    <property type="match status" value="1"/>
</dbReference>
<sequence length="274" mass="31585">MKNLFLCEWKRLWCRKTIWICFFSIPIILYASAKYYLRVNQKVIFDSPQFTSFGNFPTAAIQEQLVLAFNLIVILIAVMSITEEYRSGQLRMIMIRPIKFSEIFIAKFLVLIVTIALYSLIYFLFSLILGYFLFPKINDISIFYHVKVFGISASLMYSVKYYLLALLTLIAISSVVFFISIISKSVIIALGVNVGFILISMTYPIILQAFFRGGGLLINKIMLLSLTHIQHMGIAFMLGQKHTLFLYISFVLLAYTLIFSTLSYFVFSKQDQLI</sequence>
<keyword evidence="1" id="KW-0812">Transmembrane</keyword>
<keyword evidence="3" id="KW-1185">Reference proteome</keyword>
<gene>
    <name evidence="2" type="ORF">SAMN02745163_01885</name>
</gene>
<feature type="transmembrane region" description="Helical" evidence="1">
    <location>
        <begin position="65"/>
        <end position="82"/>
    </location>
</feature>
<dbReference type="PANTHER" id="PTHR37305:SF1">
    <property type="entry name" value="MEMBRANE PROTEIN"/>
    <property type="match status" value="1"/>
</dbReference>
<dbReference type="RefSeq" id="WP_072986423.1">
    <property type="nucleotide sequence ID" value="NZ_FQZB01000008.1"/>
</dbReference>
<protein>
    <submittedName>
        <fullName evidence="2">ABC-2 family transporter protein</fullName>
    </submittedName>
</protein>
<keyword evidence="1" id="KW-0472">Membrane</keyword>
<feature type="transmembrane region" description="Helical" evidence="1">
    <location>
        <begin position="188"/>
        <end position="210"/>
    </location>
</feature>
<feature type="transmembrane region" description="Helical" evidence="1">
    <location>
        <begin position="162"/>
        <end position="182"/>
    </location>
</feature>
<dbReference type="Proteomes" id="UP000184310">
    <property type="component" value="Unassembled WGS sequence"/>
</dbReference>
<dbReference type="STRING" id="1121302.SAMN02745163_01885"/>
<proteinExistence type="predicted"/>